<feature type="compositionally biased region" description="Acidic residues" evidence="5">
    <location>
        <begin position="231"/>
        <end position="240"/>
    </location>
</feature>
<dbReference type="OrthoDB" id="20381at2759"/>
<accession>A0A9J6C3S6</accession>
<feature type="region of interest" description="Disordered" evidence="5">
    <location>
        <begin position="1"/>
        <end position="65"/>
    </location>
</feature>
<evidence type="ECO:0000256" key="1">
    <source>
        <dbReference type="ARBA" id="ARBA00022490"/>
    </source>
</evidence>
<organism evidence="6 7">
    <name type="scientific">Polypedilum vanderplanki</name>
    <name type="common">Sleeping chironomid midge</name>
    <dbReference type="NCBI Taxonomy" id="319348"/>
    <lineage>
        <taxon>Eukaryota</taxon>
        <taxon>Metazoa</taxon>
        <taxon>Ecdysozoa</taxon>
        <taxon>Arthropoda</taxon>
        <taxon>Hexapoda</taxon>
        <taxon>Insecta</taxon>
        <taxon>Pterygota</taxon>
        <taxon>Neoptera</taxon>
        <taxon>Endopterygota</taxon>
        <taxon>Diptera</taxon>
        <taxon>Nematocera</taxon>
        <taxon>Chironomoidea</taxon>
        <taxon>Chironomidae</taxon>
        <taxon>Chironominae</taxon>
        <taxon>Polypedilum</taxon>
        <taxon>Polypedilum</taxon>
    </lineage>
</organism>
<comment type="subcellular location">
    <subcellularLocation>
        <location evidence="4">Cytoplasm</location>
    </subcellularLocation>
</comment>
<dbReference type="GO" id="GO:0016282">
    <property type="term" value="C:eukaryotic 43S preinitiation complex"/>
    <property type="evidence" value="ECO:0007669"/>
    <property type="project" value="UniProtKB-UniRule"/>
</dbReference>
<comment type="caution">
    <text evidence="6">The sequence shown here is derived from an EMBL/GenBank/DDBJ whole genome shotgun (WGS) entry which is preliminary data.</text>
</comment>
<keyword evidence="7" id="KW-1185">Reference proteome</keyword>
<dbReference type="PANTHER" id="PTHR21681">
    <property type="entry name" value="EUKARYOTIC TRANSLATION INITIATION FACTOR 3 SUBUNIT J"/>
    <property type="match status" value="1"/>
</dbReference>
<dbReference type="GO" id="GO:0003743">
    <property type="term" value="F:translation initiation factor activity"/>
    <property type="evidence" value="ECO:0007669"/>
    <property type="project" value="UniProtKB-UniRule"/>
</dbReference>
<dbReference type="Pfam" id="PF08597">
    <property type="entry name" value="eIF3_subunit"/>
    <property type="match status" value="1"/>
</dbReference>
<dbReference type="GO" id="GO:0001732">
    <property type="term" value="P:formation of cytoplasmic translation initiation complex"/>
    <property type="evidence" value="ECO:0007669"/>
    <property type="project" value="UniProtKB-UniRule"/>
</dbReference>
<evidence type="ECO:0000256" key="3">
    <source>
        <dbReference type="ARBA" id="ARBA00022917"/>
    </source>
</evidence>
<comment type="similarity">
    <text evidence="4">Belongs to the eIF-3 subunit J family.</text>
</comment>
<feature type="compositionally biased region" description="Basic and acidic residues" evidence="5">
    <location>
        <begin position="1"/>
        <end position="10"/>
    </location>
</feature>
<dbReference type="Proteomes" id="UP001107558">
    <property type="component" value="Chromosome 2"/>
</dbReference>
<name>A0A9J6C3S6_POLVA</name>
<dbReference type="Gene3D" id="1.10.246.60">
    <property type="entry name" value="Eukaryotic translation initiation factor 3 like domains"/>
    <property type="match status" value="1"/>
</dbReference>
<feature type="compositionally biased region" description="Acidic residues" evidence="5">
    <location>
        <begin position="29"/>
        <end position="43"/>
    </location>
</feature>
<dbReference type="PANTHER" id="PTHR21681:SF0">
    <property type="entry name" value="EUKARYOTIC TRANSLATION INITIATION FACTOR 3 SUBUNIT J"/>
    <property type="match status" value="1"/>
</dbReference>
<proteinExistence type="inferred from homology"/>
<comment type="subunit">
    <text evidence="4">Component of the eukaryotic translation initiation factor 3 (eIF-3) complex.</text>
</comment>
<dbReference type="GO" id="GO:0005852">
    <property type="term" value="C:eukaryotic translation initiation factor 3 complex"/>
    <property type="evidence" value="ECO:0007669"/>
    <property type="project" value="UniProtKB-UniRule"/>
</dbReference>
<dbReference type="AlphaFoldDB" id="A0A9J6C3S6"/>
<evidence type="ECO:0000256" key="5">
    <source>
        <dbReference type="SAM" id="MobiDB-lite"/>
    </source>
</evidence>
<protein>
    <recommendedName>
        <fullName evidence="4">Eukaryotic translation initiation factor 3 subunit J</fullName>
        <shortName evidence="4">eIF3j</shortName>
    </recommendedName>
</protein>
<reference evidence="6" key="1">
    <citation type="submission" date="2021-03" db="EMBL/GenBank/DDBJ databases">
        <title>Chromosome level genome of the anhydrobiotic midge Polypedilum vanderplanki.</title>
        <authorList>
            <person name="Yoshida Y."/>
            <person name="Kikawada T."/>
            <person name="Gusev O."/>
        </authorList>
    </citation>
    <scope>NUCLEOTIDE SEQUENCE</scope>
    <source>
        <strain evidence="6">NIAS01</strain>
        <tissue evidence="6">Whole body or cell culture</tissue>
    </source>
</reference>
<comment type="function">
    <text evidence="4">Component of the eukaryotic translation initiation factor 3 (eIF-3) complex, which is involved in protein synthesis of a specialized repertoire of mRNAs and, together with other initiation factors, stimulates binding of mRNA and methionyl-tRNAi to the 40S ribosome. The eIF-3 complex specifically targets and initiates translation of a subset of mRNAs involved in cell proliferation.</text>
</comment>
<sequence>MDDDWEKIADEDTTQIPKIPADVNKWAGEDEEDPKDSWEDALEDEKKDEEKIEAPTKSKKSIQQKIAEKERIKKELEEKRRKEDEELVNLTPEEKLRRQKLQEEEYTKTALDSLGLTTSSATTIDSFNPKSKEDFTEFADAICKKLSQYKTKEEYVPFLDELVRNLCAGLSSVNIRKIKTSIDNLYLEKQKIEKGDKPKKKAGAGKVKAKLRVEDDDDYASRANFGSGGAYEDDDYDDFM</sequence>
<keyword evidence="2 4" id="KW-0396">Initiation factor</keyword>
<dbReference type="InterPro" id="IPR023194">
    <property type="entry name" value="eIF3-like_dom_sf"/>
</dbReference>
<dbReference type="HAMAP" id="MF_03009">
    <property type="entry name" value="eIF3j"/>
    <property type="match status" value="1"/>
</dbReference>
<evidence type="ECO:0000313" key="6">
    <source>
        <dbReference type="EMBL" id="KAG5676801.1"/>
    </source>
</evidence>
<feature type="compositionally biased region" description="Basic and acidic residues" evidence="5">
    <location>
        <begin position="44"/>
        <end position="56"/>
    </location>
</feature>
<keyword evidence="3 4" id="KW-0648">Protein biosynthesis</keyword>
<feature type="region of interest" description="Disordered" evidence="5">
    <location>
        <begin position="219"/>
        <end position="240"/>
    </location>
</feature>
<dbReference type="InterPro" id="IPR013906">
    <property type="entry name" value="eIF3j"/>
</dbReference>
<gene>
    <name evidence="6" type="ORF">PVAND_006609</name>
</gene>
<evidence type="ECO:0000313" key="7">
    <source>
        <dbReference type="Proteomes" id="UP001107558"/>
    </source>
</evidence>
<dbReference type="GO" id="GO:0033290">
    <property type="term" value="C:eukaryotic 48S preinitiation complex"/>
    <property type="evidence" value="ECO:0007669"/>
    <property type="project" value="UniProtKB-UniRule"/>
</dbReference>
<keyword evidence="1 4" id="KW-0963">Cytoplasm</keyword>
<dbReference type="EMBL" id="JADBJN010000002">
    <property type="protein sequence ID" value="KAG5676801.1"/>
    <property type="molecule type" value="Genomic_DNA"/>
</dbReference>
<evidence type="ECO:0000256" key="2">
    <source>
        <dbReference type="ARBA" id="ARBA00022540"/>
    </source>
</evidence>
<evidence type="ECO:0000256" key="4">
    <source>
        <dbReference type="HAMAP-Rule" id="MF_03009"/>
    </source>
</evidence>